<sequence length="282" mass="31818">MKESNILEREVLDVIGENYHLIFSAERKVADVILRDPQKAVDFNVSNLAKESGVSDATVVRLCHHLGYAGYYQFRIALARDLGRKQYEDSPRMDKHDEIDQLFHEYAENIRNIGKGLDIQTMAACVYLLRSCKRVHILAVGNTCHLAEYTGFRLGRLGIRSTFHTAAEYFMNHVNLAEEGDILLAISQSGTSKQVLKGVELGKEKGLKVIAVTAYEGSPIAELADYVLYSAGKEENFNYYKRYAHLNEVAVLDGLLSFVMNHELIESRQADRPEMILSESKV</sequence>
<dbReference type="InterPro" id="IPR036388">
    <property type="entry name" value="WH-like_DNA-bd_sf"/>
</dbReference>
<dbReference type="RefSeq" id="WP_276959999.1">
    <property type="nucleotide sequence ID" value="NZ_JAQYBV010000090.1"/>
</dbReference>
<keyword evidence="2" id="KW-0238">DNA-binding</keyword>
<dbReference type="Proteomes" id="UP000434409">
    <property type="component" value="Unassembled WGS sequence"/>
</dbReference>
<keyword evidence="3" id="KW-0804">Transcription</keyword>
<evidence type="ECO:0000313" key="6">
    <source>
        <dbReference type="EMBL" id="MSR94165.1"/>
    </source>
</evidence>
<dbReference type="Gene3D" id="1.10.10.10">
    <property type="entry name" value="Winged helix-like DNA-binding domain superfamily/Winged helix DNA-binding domain"/>
    <property type="match status" value="1"/>
</dbReference>
<dbReference type="SUPFAM" id="SSF46689">
    <property type="entry name" value="Homeodomain-like"/>
    <property type="match status" value="1"/>
</dbReference>
<dbReference type="GO" id="GO:0003700">
    <property type="term" value="F:DNA-binding transcription factor activity"/>
    <property type="evidence" value="ECO:0007669"/>
    <property type="project" value="InterPro"/>
</dbReference>
<evidence type="ECO:0000313" key="7">
    <source>
        <dbReference type="Proteomes" id="UP000434409"/>
    </source>
</evidence>
<name>A0A6N7V0N5_9FIRM</name>
<reference evidence="6 7" key="1">
    <citation type="submission" date="2019-08" db="EMBL/GenBank/DDBJ databases">
        <title>In-depth cultivation of the pig gut microbiome towards novel bacterial diversity and tailored functional studies.</title>
        <authorList>
            <person name="Wylensek D."/>
            <person name="Hitch T.C.A."/>
            <person name="Clavel T."/>
        </authorList>
    </citation>
    <scope>NUCLEOTIDE SEQUENCE [LARGE SCALE GENOMIC DNA]</scope>
    <source>
        <strain evidence="6 7">68-1-5</strain>
    </source>
</reference>
<dbReference type="PANTHER" id="PTHR30514:SF1">
    <property type="entry name" value="HTH-TYPE TRANSCRIPTIONAL REGULATOR HEXR-RELATED"/>
    <property type="match status" value="1"/>
</dbReference>
<comment type="caution">
    <text evidence="6">The sequence shown here is derived from an EMBL/GenBank/DDBJ whole genome shotgun (WGS) entry which is preliminary data.</text>
</comment>
<dbReference type="SUPFAM" id="SSF53697">
    <property type="entry name" value="SIS domain"/>
    <property type="match status" value="1"/>
</dbReference>
<feature type="domain" description="SIS" evidence="5">
    <location>
        <begin position="125"/>
        <end position="255"/>
    </location>
</feature>
<evidence type="ECO:0000259" key="5">
    <source>
        <dbReference type="PROSITE" id="PS51464"/>
    </source>
</evidence>
<protein>
    <submittedName>
        <fullName evidence="6">MurR/RpiR family transcriptional regulator</fullName>
    </submittedName>
</protein>
<dbReference type="InterPro" id="IPR001347">
    <property type="entry name" value="SIS_dom"/>
</dbReference>
<dbReference type="CDD" id="cd05013">
    <property type="entry name" value="SIS_RpiR"/>
    <property type="match status" value="1"/>
</dbReference>
<evidence type="ECO:0000256" key="1">
    <source>
        <dbReference type="ARBA" id="ARBA00023015"/>
    </source>
</evidence>
<dbReference type="InterPro" id="IPR035472">
    <property type="entry name" value="RpiR-like_SIS"/>
</dbReference>
<organism evidence="6 7">
    <name type="scientific">Suipraeoptans intestinalis</name>
    <dbReference type="NCBI Taxonomy" id="2606628"/>
    <lineage>
        <taxon>Bacteria</taxon>
        <taxon>Bacillati</taxon>
        <taxon>Bacillota</taxon>
        <taxon>Clostridia</taxon>
        <taxon>Lachnospirales</taxon>
        <taxon>Lachnospiraceae</taxon>
        <taxon>Suipraeoptans</taxon>
    </lineage>
</organism>
<dbReference type="AlphaFoldDB" id="A0A6N7V0N5"/>
<dbReference type="GO" id="GO:1901135">
    <property type="term" value="P:carbohydrate derivative metabolic process"/>
    <property type="evidence" value="ECO:0007669"/>
    <property type="project" value="InterPro"/>
</dbReference>
<keyword evidence="1" id="KW-0805">Transcription regulation</keyword>
<dbReference type="InterPro" id="IPR047640">
    <property type="entry name" value="RpiR-like"/>
</dbReference>
<dbReference type="Gene3D" id="3.40.50.10490">
    <property type="entry name" value="Glucose-6-phosphate isomerase like protein, domain 1"/>
    <property type="match status" value="1"/>
</dbReference>
<dbReference type="PROSITE" id="PS51071">
    <property type="entry name" value="HTH_RPIR"/>
    <property type="match status" value="1"/>
</dbReference>
<evidence type="ECO:0000256" key="3">
    <source>
        <dbReference type="ARBA" id="ARBA00023163"/>
    </source>
</evidence>
<dbReference type="PANTHER" id="PTHR30514">
    <property type="entry name" value="GLUCOKINASE"/>
    <property type="match status" value="1"/>
</dbReference>
<proteinExistence type="predicted"/>
<keyword evidence="7" id="KW-1185">Reference proteome</keyword>
<dbReference type="GO" id="GO:0097367">
    <property type="term" value="F:carbohydrate derivative binding"/>
    <property type="evidence" value="ECO:0007669"/>
    <property type="project" value="InterPro"/>
</dbReference>
<dbReference type="Pfam" id="PF01418">
    <property type="entry name" value="HTH_6"/>
    <property type="match status" value="1"/>
</dbReference>
<accession>A0A6N7V0N5</accession>
<dbReference type="InterPro" id="IPR000281">
    <property type="entry name" value="HTH_RpiR"/>
</dbReference>
<dbReference type="Pfam" id="PF01380">
    <property type="entry name" value="SIS"/>
    <property type="match status" value="1"/>
</dbReference>
<dbReference type="PROSITE" id="PS51464">
    <property type="entry name" value="SIS"/>
    <property type="match status" value="1"/>
</dbReference>
<dbReference type="InterPro" id="IPR046348">
    <property type="entry name" value="SIS_dom_sf"/>
</dbReference>
<evidence type="ECO:0000259" key="4">
    <source>
        <dbReference type="PROSITE" id="PS51071"/>
    </source>
</evidence>
<evidence type="ECO:0000256" key="2">
    <source>
        <dbReference type="ARBA" id="ARBA00023125"/>
    </source>
</evidence>
<dbReference type="GO" id="GO:0003677">
    <property type="term" value="F:DNA binding"/>
    <property type="evidence" value="ECO:0007669"/>
    <property type="project" value="UniProtKB-KW"/>
</dbReference>
<gene>
    <name evidence="6" type="ORF">FYJ34_07815</name>
</gene>
<dbReference type="InterPro" id="IPR009057">
    <property type="entry name" value="Homeodomain-like_sf"/>
</dbReference>
<dbReference type="EMBL" id="VULY01000018">
    <property type="protein sequence ID" value="MSR94165.1"/>
    <property type="molecule type" value="Genomic_DNA"/>
</dbReference>
<feature type="domain" description="HTH rpiR-type" evidence="4">
    <location>
        <begin position="9"/>
        <end position="85"/>
    </location>
</feature>